<evidence type="ECO:0000256" key="2">
    <source>
        <dbReference type="ARBA" id="ARBA00022692"/>
    </source>
</evidence>
<dbReference type="GeneID" id="14890089"/>
<evidence type="ECO:0000256" key="1">
    <source>
        <dbReference type="ARBA" id="ARBA00004167"/>
    </source>
</evidence>
<evidence type="ECO:0000256" key="4">
    <source>
        <dbReference type="ARBA" id="ARBA00023136"/>
    </source>
</evidence>
<keyword evidence="4 5" id="KW-0472">Membrane</keyword>
<dbReference type="EMBL" id="KB206479">
    <property type="protein sequence ID" value="ELP91064.1"/>
    <property type="molecule type" value="Genomic_DNA"/>
</dbReference>
<dbReference type="PANTHER" id="PTHR47666:SF1">
    <property type="entry name" value="PROTEIN VASCULAR ASSOCIATED DEATH 1, CHLOROPLASTIC"/>
    <property type="match status" value="1"/>
</dbReference>
<dbReference type="InterPro" id="IPR031968">
    <property type="entry name" value="VASt"/>
</dbReference>
<dbReference type="PANTHER" id="PTHR47666">
    <property type="entry name" value="PROTEIN VASCULAR ASSOCIATED DEATH 1, CHLOROPLASTIC"/>
    <property type="match status" value="1"/>
</dbReference>
<keyword evidence="3 5" id="KW-1133">Transmembrane helix</keyword>
<dbReference type="OMA" id="HRYICFW"/>
<dbReference type="InterPro" id="IPR004182">
    <property type="entry name" value="GRAM"/>
</dbReference>
<dbReference type="Pfam" id="PF16016">
    <property type="entry name" value="VASt"/>
    <property type="match status" value="2"/>
</dbReference>
<dbReference type="RefSeq" id="XP_004257835.1">
    <property type="nucleotide sequence ID" value="XM_004257787.1"/>
</dbReference>
<dbReference type="Proteomes" id="UP000014680">
    <property type="component" value="Unassembled WGS sequence"/>
</dbReference>
<dbReference type="InterPro" id="IPR011993">
    <property type="entry name" value="PH-like_dom_sf"/>
</dbReference>
<dbReference type="KEGG" id="eiv:EIN_268000"/>
<evidence type="ECO:0000313" key="8">
    <source>
        <dbReference type="Proteomes" id="UP000014680"/>
    </source>
</evidence>
<dbReference type="VEuPathDB" id="AmoebaDB:EIN_268000"/>
<organism evidence="7 8">
    <name type="scientific">Entamoeba invadens IP1</name>
    <dbReference type="NCBI Taxonomy" id="370355"/>
    <lineage>
        <taxon>Eukaryota</taxon>
        <taxon>Amoebozoa</taxon>
        <taxon>Evosea</taxon>
        <taxon>Archamoebae</taxon>
        <taxon>Mastigamoebida</taxon>
        <taxon>Entamoebidae</taxon>
        <taxon>Entamoeba</taxon>
    </lineage>
</organism>
<keyword evidence="8" id="KW-1185">Reference proteome</keyword>
<accession>A0A0A1U808</accession>
<sequence>MQNLDPTLTPSVLEEKIEMKKYIDRFGLPCSETLVCASKCSLKTNLPRLGKIYIFNLHVCFWPQVMKSNAEVWKFEDIAGITSQGNVLKIVLIRHEAITVSGLENSEKFIATATQHWNAYCLKNNNQITSIVSSSPTPATQLSAPSTPHKASFDGFLLSTEFQTGNEATLECSVKDFYEKFIRNEAKETYKQILTEKDIFDIAVSDFEENEKWGYLRNEEFSVPLKGIPFGPQVAKTVTQTVYFFDGDVLYLGSTNQTPEVPYGDTFRLEYKISVTPKGEKQCVFKEDFAVYFMKKTVLRSTIESQGVSNAKKDIDTMIRIYGEKISGKTVANGGDKQFMADDAPEPKFFKQSKMKTVHESTLPFTHLDFFKYFLSDKSKETQKKMLEEKGESDVEIEDWEKGDNSQVRTITTITSPNLNKQITTRSQVQQFYQLKKETLIVGSVMNYLDFSDYFTVETRMTVQSVNKTESTICFQGNIIMKKKGDEKEKDLVLKLEKACRKDVQKYIELFEEIKKDEEATQKGLVIRVSNQMTKLTFKEQMMVCHNVLLLLIFIALMGIFVKTH</sequence>
<comment type="subcellular location">
    <subcellularLocation>
        <location evidence="1">Membrane</location>
        <topology evidence="1">Single-pass membrane protein</topology>
    </subcellularLocation>
</comment>
<evidence type="ECO:0000259" key="6">
    <source>
        <dbReference type="PROSITE" id="PS51778"/>
    </source>
</evidence>
<dbReference type="AlphaFoldDB" id="A0A0A1U808"/>
<dbReference type="Pfam" id="PF02893">
    <property type="entry name" value="GRAM"/>
    <property type="match status" value="1"/>
</dbReference>
<feature type="transmembrane region" description="Helical" evidence="5">
    <location>
        <begin position="541"/>
        <end position="562"/>
    </location>
</feature>
<feature type="domain" description="VASt" evidence="6">
    <location>
        <begin position="354"/>
        <end position="523"/>
    </location>
</feature>
<evidence type="ECO:0000256" key="5">
    <source>
        <dbReference type="SAM" id="Phobius"/>
    </source>
</evidence>
<name>A0A0A1U808_ENTIV</name>
<protein>
    <recommendedName>
        <fullName evidence="6">VASt domain-containing protein</fullName>
    </recommendedName>
</protein>
<dbReference type="PROSITE" id="PS51778">
    <property type="entry name" value="VAST"/>
    <property type="match status" value="2"/>
</dbReference>
<dbReference type="Gene3D" id="2.30.29.30">
    <property type="entry name" value="Pleckstrin-homology domain (PH domain)/Phosphotyrosine-binding domain (PTB)"/>
    <property type="match status" value="1"/>
</dbReference>
<evidence type="ECO:0000313" key="7">
    <source>
        <dbReference type="EMBL" id="ELP91064.1"/>
    </source>
</evidence>
<proteinExistence type="predicted"/>
<keyword evidence="2 5" id="KW-0812">Transmembrane</keyword>
<evidence type="ECO:0000256" key="3">
    <source>
        <dbReference type="ARBA" id="ARBA00022989"/>
    </source>
</evidence>
<dbReference type="OrthoDB" id="2162691at2759"/>
<feature type="domain" description="VASt" evidence="6">
    <location>
        <begin position="160"/>
        <end position="327"/>
    </location>
</feature>
<dbReference type="GO" id="GO:0016020">
    <property type="term" value="C:membrane"/>
    <property type="evidence" value="ECO:0007669"/>
    <property type="project" value="UniProtKB-SubCell"/>
</dbReference>
<gene>
    <name evidence="7" type="ORF">EIN_268000</name>
</gene>
<reference evidence="7 8" key="1">
    <citation type="submission" date="2012-10" db="EMBL/GenBank/DDBJ databases">
        <authorList>
            <person name="Zafar N."/>
            <person name="Inman J."/>
            <person name="Hall N."/>
            <person name="Lorenzi H."/>
            <person name="Caler E."/>
        </authorList>
    </citation>
    <scope>NUCLEOTIDE SEQUENCE [LARGE SCALE GENOMIC DNA]</scope>
    <source>
        <strain evidence="7 8">IP1</strain>
    </source>
</reference>